<evidence type="ECO:0000259" key="7">
    <source>
        <dbReference type="Pfam" id="PF02770"/>
    </source>
</evidence>
<gene>
    <name evidence="10" type="ORF">EOI86_22175</name>
</gene>
<proteinExistence type="inferred from homology"/>
<feature type="domain" description="Acetyl-CoA dehydrogenase-like C-terminal" evidence="9">
    <location>
        <begin position="471"/>
        <end position="583"/>
    </location>
</feature>
<dbReference type="InterPro" id="IPR013786">
    <property type="entry name" value="AcylCoA_DH/ox_N"/>
</dbReference>
<dbReference type="GO" id="GO:0050660">
    <property type="term" value="F:flavin adenine dinucleotide binding"/>
    <property type="evidence" value="ECO:0007669"/>
    <property type="project" value="InterPro"/>
</dbReference>
<dbReference type="RefSeq" id="WP_127767873.1">
    <property type="nucleotide sequence ID" value="NZ_SADE01000004.1"/>
</dbReference>
<dbReference type="InterPro" id="IPR009100">
    <property type="entry name" value="AcylCoA_DH/oxidase_NM_dom_sf"/>
</dbReference>
<dbReference type="AlphaFoldDB" id="A0A437QGZ4"/>
<dbReference type="GO" id="GO:0016627">
    <property type="term" value="F:oxidoreductase activity, acting on the CH-CH group of donors"/>
    <property type="evidence" value="ECO:0007669"/>
    <property type="project" value="InterPro"/>
</dbReference>
<organism evidence="10 11">
    <name type="scientific">Hwanghaeella grinnelliae</name>
    <dbReference type="NCBI Taxonomy" id="2500179"/>
    <lineage>
        <taxon>Bacteria</taxon>
        <taxon>Pseudomonadati</taxon>
        <taxon>Pseudomonadota</taxon>
        <taxon>Alphaproteobacteria</taxon>
        <taxon>Rhodospirillales</taxon>
        <taxon>Rhodospirillaceae</taxon>
        <taxon>Hwanghaeella</taxon>
    </lineage>
</organism>
<dbReference type="SUPFAM" id="SSF47203">
    <property type="entry name" value="Acyl-CoA dehydrogenase C-terminal domain-like"/>
    <property type="match status" value="1"/>
</dbReference>
<dbReference type="Pfam" id="PF02770">
    <property type="entry name" value="Acyl-CoA_dh_M"/>
    <property type="match status" value="1"/>
</dbReference>
<sequence length="596" mass="65035">MNDRLIDPADIAFQLDEVLDIDSLMLFPRFAGQDRADYDAILGTARTIATEKFLNHYAKSDREEPQLRDGSVVLPPEIAEGVKAFHDAGFAGAHHDEELGGLQLPWTVVQAAFAYFQAANIATAAYPFLTIAAANLIEAHGSKAQKERYLGRMISGDFFGTMALSEPHAGSSLSDIRTTARPREDGTYAIKGGKMWTSGGEHEMGRNIVHMLLARIEGAPAGIKGLSLFIVPRYRLDADGNPGEPNDVALAGLNHKMGYRGTVNTVMNFGDNDGCIGELVGEPNKGLSYMFHMMNEARIGVGMGAGMLAYAGYRESLAYARERQQGRPPGEKDPAAPQIPLIGHADVRRMLAIQKAVAEGTLALGLLCARWVDERQWAPEKSARNEAHLKLEIVTPVLKSWFSDAALRANEAAIQILGGYGYTRDFAVEQIYRDNRLNPIHEGANAIQALDLLGRKVALQDGAALKAFGWEISKTLSESRKDFPDEYHALGQAWTRLSAVTETLLQRQADHGAAASLAPAQSYIDAFGNIVMAWIWLKQAVAASKAGRAYIGETFRKGKIETCRFVFRWELPKAVLACAQLETLGDGEAYPAEDAF</sequence>
<evidence type="ECO:0000256" key="4">
    <source>
        <dbReference type="ARBA" id="ARBA00022827"/>
    </source>
</evidence>
<evidence type="ECO:0000313" key="11">
    <source>
        <dbReference type="Proteomes" id="UP000287447"/>
    </source>
</evidence>
<comment type="cofactor">
    <cofactor evidence="1 5">
        <name>FAD</name>
        <dbReference type="ChEBI" id="CHEBI:57692"/>
    </cofactor>
</comment>
<comment type="caution">
    <text evidence="10">The sequence shown here is derived from an EMBL/GenBank/DDBJ whole genome shotgun (WGS) entry which is preliminary data.</text>
</comment>
<dbReference type="Gene3D" id="1.20.140.10">
    <property type="entry name" value="Butyryl-CoA Dehydrogenase, subunit A, domain 3"/>
    <property type="match status" value="1"/>
</dbReference>
<keyword evidence="4 5" id="KW-0274">FAD</keyword>
<dbReference type="Pfam" id="PF02771">
    <property type="entry name" value="Acyl-CoA_dh_N"/>
    <property type="match status" value="1"/>
</dbReference>
<dbReference type="InterPro" id="IPR036250">
    <property type="entry name" value="AcylCo_DH-like_C"/>
</dbReference>
<dbReference type="InterPro" id="IPR052166">
    <property type="entry name" value="Diverse_Acyl-CoA_DH"/>
</dbReference>
<dbReference type="InterPro" id="IPR037069">
    <property type="entry name" value="AcylCoA_DH/ox_N_sf"/>
</dbReference>
<dbReference type="Gene3D" id="1.10.540.10">
    <property type="entry name" value="Acyl-CoA dehydrogenase/oxidase, N-terminal domain"/>
    <property type="match status" value="1"/>
</dbReference>
<comment type="similarity">
    <text evidence="2 5">Belongs to the acyl-CoA dehydrogenase family.</text>
</comment>
<evidence type="ECO:0000313" key="10">
    <source>
        <dbReference type="EMBL" id="RVU33843.1"/>
    </source>
</evidence>
<evidence type="ECO:0000259" key="8">
    <source>
        <dbReference type="Pfam" id="PF02771"/>
    </source>
</evidence>
<dbReference type="PANTHER" id="PTHR42803">
    <property type="entry name" value="ACYL-COA DEHYDROGENASE"/>
    <property type="match status" value="1"/>
</dbReference>
<keyword evidence="3 5" id="KW-0285">Flavoprotein</keyword>
<dbReference type="PANTHER" id="PTHR42803:SF3">
    <property type="entry name" value="ACYL-COA DEHYDROGENASE-RELATED"/>
    <property type="match status" value="1"/>
</dbReference>
<evidence type="ECO:0000256" key="3">
    <source>
        <dbReference type="ARBA" id="ARBA00022630"/>
    </source>
</evidence>
<dbReference type="Pfam" id="PF00441">
    <property type="entry name" value="Acyl-CoA_dh_1"/>
    <property type="match status" value="1"/>
</dbReference>
<dbReference type="InterPro" id="IPR009075">
    <property type="entry name" value="AcylCo_DH/oxidase_C"/>
</dbReference>
<keyword evidence="5" id="KW-0560">Oxidoreductase</keyword>
<evidence type="ECO:0000259" key="6">
    <source>
        <dbReference type="Pfam" id="PF00441"/>
    </source>
</evidence>
<accession>A0A437QGZ4</accession>
<feature type="domain" description="Acyl-CoA dehydrogenase/oxidase C-terminal" evidence="6">
    <location>
        <begin position="284"/>
        <end position="451"/>
    </location>
</feature>
<dbReference type="InterPro" id="IPR046373">
    <property type="entry name" value="Acyl-CoA_Oxase/DH_mid-dom_sf"/>
</dbReference>
<feature type="domain" description="Acyl-CoA oxidase/dehydrogenase middle" evidence="7">
    <location>
        <begin position="162"/>
        <end position="264"/>
    </location>
</feature>
<dbReference type="EMBL" id="SADE01000004">
    <property type="protein sequence ID" value="RVU33843.1"/>
    <property type="molecule type" value="Genomic_DNA"/>
</dbReference>
<dbReference type="Gene3D" id="2.40.110.10">
    <property type="entry name" value="Butyryl-CoA Dehydrogenase, subunit A, domain 2"/>
    <property type="match status" value="1"/>
</dbReference>
<keyword evidence="11" id="KW-1185">Reference proteome</keyword>
<name>A0A437QGZ4_9PROT</name>
<feature type="domain" description="Acyl-CoA dehydrogenase/oxidase N-terminal" evidence="8">
    <location>
        <begin position="38"/>
        <end position="157"/>
    </location>
</feature>
<dbReference type="Proteomes" id="UP000287447">
    <property type="component" value="Unassembled WGS sequence"/>
</dbReference>
<dbReference type="InterPro" id="IPR025878">
    <property type="entry name" value="Acyl-CoA_dh-like_C_dom"/>
</dbReference>
<evidence type="ECO:0000259" key="9">
    <source>
        <dbReference type="Pfam" id="PF12806"/>
    </source>
</evidence>
<protein>
    <submittedName>
        <fullName evidence="10">Acyl-CoA dehydrogenase</fullName>
    </submittedName>
</protein>
<evidence type="ECO:0000256" key="1">
    <source>
        <dbReference type="ARBA" id="ARBA00001974"/>
    </source>
</evidence>
<dbReference type="SUPFAM" id="SSF56645">
    <property type="entry name" value="Acyl-CoA dehydrogenase NM domain-like"/>
    <property type="match status" value="1"/>
</dbReference>
<dbReference type="InterPro" id="IPR006091">
    <property type="entry name" value="Acyl-CoA_Oxase/DH_mid-dom"/>
</dbReference>
<dbReference type="OrthoDB" id="5510711at2"/>
<evidence type="ECO:0000256" key="5">
    <source>
        <dbReference type="RuleBase" id="RU362125"/>
    </source>
</evidence>
<evidence type="ECO:0000256" key="2">
    <source>
        <dbReference type="ARBA" id="ARBA00009347"/>
    </source>
</evidence>
<reference evidence="11" key="1">
    <citation type="submission" date="2019-01" db="EMBL/GenBank/DDBJ databases">
        <title>Gri0909 isolated from a small marine red alga.</title>
        <authorList>
            <person name="Kim J."/>
            <person name="Jeong S.E."/>
            <person name="Jeon C.O."/>
        </authorList>
    </citation>
    <scope>NUCLEOTIDE SEQUENCE [LARGE SCALE GENOMIC DNA]</scope>
    <source>
        <strain evidence="11">Gri0909</strain>
    </source>
</reference>
<dbReference type="Pfam" id="PF12806">
    <property type="entry name" value="Acyl-CoA_dh_C"/>
    <property type="match status" value="1"/>
</dbReference>